<evidence type="ECO:0000313" key="3">
    <source>
        <dbReference type="Proteomes" id="UP000264141"/>
    </source>
</evidence>
<dbReference type="GO" id="GO:0009036">
    <property type="term" value="F:type II site-specific deoxyribonuclease activity"/>
    <property type="evidence" value="ECO:0007669"/>
    <property type="project" value="InterPro"/>
</dbReference>
<dbReference type="GO" id="GO:0003677">
    <property type="term" value="F:DNA binding"/>
    <property type="evidence" value="ECO:0007669"/>
    <property type="project" value="InterPro"/>
</dbReference>
<dbReference type="GO" id="GO:0009307">
    <property type="term" value="P:DNA restriction-modification system"/>
    <property type="evidence" value="ECO:0007669"/>
    <property type="project" value="InterPro"/>
</dbReference>
<sequence>MCSRPGERRSKPQNWRFPMKRSVEKISFEQVWESASVFYLNPALEDEIDREVDNLLDLAVQAQLSSGQLIRERDLREIIGQNPAVLDVILRDLELSEEKFLRIISLLRRMGRIEGGFDSEWSLVRIKSLISQDPHFLSLVVSLLYNGFNDRELANLVPRYYLESLNYAEIGFSTQAARKVRYKRSLIGTYGAKKGHKVEAEIETILHKVQDHYGIPFQKGRSRFVETDIDFAVPSLDDPWVIIMSSFQETTSSGQTNKARDMLAIYDRIRHSNSRYNEDRIFVNFADGGGWLARKRDLYRLWENCHFFLNLNNLGDLEKIVLEYVPKKYFEKK</sequence>
<reference evidence="2 3" key="1">
    <citation type="journal article" date="2018" name="Nat. Biotechnol.">
        <title>A standardized bacterial taxonomy based on genome phylogeny substantially revises the tree of life.</title>
        <authorList>
            <person name="Parks D.H."/>
            <person name="Chuvochina M."/>
            <person name="Waite D.W."/>
            <person name="Rinke C."/>
            <person name="Skarshewski A."/>
            <person name="Chaumeil P.A."/>
            <person name="Hugenholtz P."/>
        </authorList>
    </citation>
    <scope>NUCLEOTIDE SEQUENCE [LARGE SCALE GENOMIC DNA]</scope>
    <source>
        <strain evidence="2">UBA8781</strain>
    </source>
</reference>
<dbReference type="Pfam" id="PF04556">
    <property type="entry name" value="DpnII"/>
    <property type="match status" value="1"/>
</dbReference>
<evidence type="ECO:0000313" key="2">
    <source>
        <dbReference type="EMBL" id="HCE17161.1"/>
    </source>
</evidence>
<dbReference type="InterPro" id="IPR007637">
    <property type="entry name" value="Restrct_endonuc_II_DpnII-like"/>
</dbReference>
<accession>A0A3D1JEZ4</accession>
<dbReference type="AlphaFoldDB" id="A0A3D1JEZ4"/>
<protein>
    <recommendedName>
        <fullName evidence="1">Restriction endonuclease type II DpnII-like domain-containing protein</fullName>
    </recommendedName>
</protein>
<name>A0A3D1JEZ4_9CHLR</name>
<comment type="caution">
    <text evidence="2">The sequence shown here is derived from an EMBL/GenBank/DDBJ whole genome shotgun (WGS) entry which is preliminary data.</text>
</comment>
<dbReference type="OrthoDB" id="1419169at2"/>
<proteinExistence type="predicted"/>
<gene>
    <name evidence="2" type="ORF">DEQ80_04815</name>
</gene>
<evidence type="ECO:0000259" key="1">
    <source>
        <dbReference type="Pfam" id="PF04556"/>
    </source>
</evidence>
<dbReference type="EMBL" id="DPBP01000021">
    <property type="protein sequence ID" value="HCE17161.1"/>
    <property type="molecule type" value="Genomic_DNA"/>
</dbReference>
<organism evidence="2 3">
    <name type="scientific">Anaerolinea thermolimosa</name>
    <dbReference type="NCBI Taxonomy" id="229919"/>
    <lineage>
        <taxon>Bacteria</taxon>
        <taxon>Bacillati</taxon>
        <taxon>Chloroflexota</taxon>
        <taxon>Anaerolineae</taxon>
        <taxon>Anaerolineales</taxon>
        <taxon>Anaerolineaceae</taxon>
        <taxon>Anaerolinea</taxon>
    </lineage>
</organism>
<dbReference type="STRING" id="229919.GCA_001050195_00458"/>
<feature type="domain" description="Restriction endonuclease type II DpnII-like" evidence="1">
    <location>
        <begin position="190"/>
        <end position="315"/>
    </location>
</feature>
<dbReference type="Proteomes" id="UP000264141">
    <property type="component" value="Unassembled WGS sequence"/>
</dbReference>